<keyword evidence="3" id="KW-1185">Reference proteome</keyword>
<comment type="caution">
    <text evidence="2">The sequence shown here is derived from an EMBL/GenBank/DDBJ whole genome shotgun (WGS) entry which is preliminary data.</text>
</comment>
<sequence length="86" mass="9280">MRSEWDFNGVRSRLRDPGPGVPIHVAASGPRNLRLAGEIAERLAALHADGVTDVFLQHVGSYDPPTELIESVGSAVLPVLRPEVSR</sequence>
<evidence type="ECO:0000256" key="1">
    <source>
        <dbReference type="SAM" id="MobiDB-lite"/>
    </source>
</evidence>
<evidence type="ECO:0008006" key="4">
    <source>
        <dbReference type="Google" id="ProtNLM"/>
    </source>
</evidence>
<organism evidence="2 3">
    <name type="scientific">Streptomyces violaceusniger</name>
    <dbReference type="NCBI Taxonomy" id="68280"/>
    <lineage>
        <taxon>Bacteria</taxon>
        <taxon>Bacillati</taxon>
        <taxon>Actinomycetota</taxon>
        <taxon>Actinomycetes</taxon>
        <taxon>Kitasatosporales</taxon>
        <taxon>Streptomycetaceae</taxon>
        <taxon>Streptomyces</taxon>
        <taxon>Streptomyces violaceusniger group</taxon>
    </lineage>
</organism>
<dbReference type="InterPro" id="IPR036661">
    <property type="entry name" value="Luciferase-like_sf"/>
</dbReference>
<gene>
    <name evidence="2" type="ORF">SVIO_089560</name>
</gene>
<dbReference type="EMBL" id="BJHW01000002">
    <property type="protein sequence ID" value="GDY58333.1"/>
    <property type="molecule type" value="Genomic_DNA"/>
</dbReference>
<name>A0A4D4LJU7_STRVO</name>
<evidence type="ECO:0000313" key="3">
    <source>
        <dbReference type="Proteomes" id="UP000301309"/>
    </source>
</evidence>
<dbReference type="SUPFAM" id="SSF51679">
    <property type="entry name" value="Bacterial luciferase-like"/>
    <property type="match status" value="1"/>
</dbReference>
<dbReference type="Proteomes" id="UP000301309">
    <property type="component" value="Unassembled WGS sequence"/>
</dbReference>
<protein>
    <recommendedName>
        <fullName evidence="4">Luciferase-like domain-containing protein</fullName>
    </recommendedName>
</protein>
<dbReference type="AlphaFoldDB" id="A0A4D4LJU7"/>
<proteinExistence type="predicted"/>
<accession>A0A4D4LJU7</accession>
<dbReference type="RefSeq" id="WP_344592977.1">
    <property type="nucleotide sequence ID" value="NZ_BAAASO010000010.1"/>
</dbReference>
<reference evidence="2 3" key="1">
    <citation type="journal article" date="2020" name="Int. J. Syst. Evol. Microbiol.">
        <title>Reclassification of Streptomyces castelarensis and Streptomyces sporoclivatus as later heterotypic synonyms of Streptomyces antimycoticus.</title>
        <authorList>
            <person name="Komaki H."/>
            <person name="Tamura T."/>
        </authorList>
    </citation>
    <scope>NUCLEOTIDE SEQUENCE [LARGE SCALE GENOMIC DNA]</scope>
    <source>
        <strain evidence="2 3">NBRC 13459</strain>
    </source>
</reference>
<feature type="region of interest" description="Disordered" evidence="1">
    <location>
        <begin position="1"/>
        <end position="22"/>
    </location>
</feature>
<evidence type="ECO:0000313" key="2">
    <source>
        <dbReference type="EMBL" id="GDY58333.1"/>
    </source>
</evidence>
<dbReference type="GO" id="GO:0016705">
    <property type="term" value="F:oxidoreductase activity, acting on paired donors, with incorporation or reduction of molecular oxygen"/>
    <property type="evidence" value="ECO:0007669"/>
    <property type="project" value="InterPro"/>
</dbReference>